<dbReference type="PANTHER" id="PTHR31234">
    <property type="entry name" value="LATE EMBRYOGENESIS ABUNDANT (LEA) HYDROXYPROLINE-RICH GLYCOPROTEIN FAMILY"/>
    <property type="match status" value="1"/>
</dbReference>
<evidence type="ECO:0000256" key="6">
    <source>
        <dbReference type="SAM" id="Phobius"/>
    </source>
</evidence>
<dbReference type="Pfam" id="PF03168">
    <property type="entry name" value="LEA_2"/>
    <property type="match status" value="1"/>
</dbReference>
<sequence>MPPHLSSPYGIRPPKSAATPMKPGSPALQAPPLSEFYDSRTRMQHLLQPRHKTSPLIWCGAVVCVVFSLLLILAGVITLIIFLVVKPRNPSLDLTAASLNTIYIDSSTYLNSDFTFLANFSNPNHKIDFTFEYLGVELYFHDRIIAVQAVQPFAQRTGESRLESVHMVSSEVSLPPGLALQLQQQVRSNSVVYSIRGTFKVKASLGAGHFSYWIYPRCDVELSAPPNGVLVAKRCRIKS</sequence>
<evidence type="ECO:0000256" key="4">
    <source>
        <dbReference type="ARBA" id="ARBA00023136"/>
    </source>
</evidence>
<organism evidence="8 9">
    <name type="scientific">Musa balbisiana</name>
    <name type="common">Banana</name>
    <dbReference type="NCBI Taxonomy" id="52838"/>
    <lineage>
        <taxon>Eukaryota</taxon>
        <taxon>Viridiplantae</taxon>
        <taxon>Streptophyta</taxon>
        <taxon>Embryophyta</taxon>
        <taxon>Tracheophyta</taxon>
        <taxon>Spermatophyta</taxon>
        <taxon>Magnoliopsida</taxon>
        <taxon>Liliopsida</taxon>
        <taxon>Zingiberales</taxon>
        <taxon>Musaceae</taxon>
        <taxon>Musa</taxon>
    </lineage>
</organism>
<keyword evidence="2 6" id="KW-0812">Transmembrane</keyword>
<protein>
    <recommendedName>
        <fullName evidence="7">Late embryogenesis abundant protein LEA-2 subgroup domain-containing protein</fullName>
    </recommendedName>
</protein>
<feature type="domain" description="Late embryogenesis abundant protein LEA-2 subgroup" evidence="7">
    <location>
        <begin position="121"/>
        <end position="207"/>
    </location>
</feature>
<dbReference type="PANTHER" id="PTHR31234:SF42">
    <property type="entry name" value="LATE EMBRYOGENESIS ABUNDANT (LEA) HYDROXYPROLINE-RICH GLYCOPROTEIN FAMILY"/>
    <property type="match status" value="1"/>
</dbReference>
<dbReference type="GO" id="GO:0098542">
    <property type="term" value="P:defense response to other organism"/>
    <property type="evidence" value="ECO:0007669"/>
    <property type="project" value="InterPro"/>
</dbReference>
<gene>
    <name evidence="8" type="ORF">C4D60_Mb09t24230</name>
</gene>
<dbReference type="GO" id="GO:0005886">
    <property type="term" value="C:plasma membrane"/>
    <property type="evidence" value="ECO:0007669"/>
    <property type="project" value="TreeGrafter"/>
</dbReference>
<dbReference type="InterPro" id="IPR044839">
    <property type="entry name" value="NDR1-like"/>
</dbReference>
<accession>A0A4S8IIQ3</accession>
<name>A0A4S8IIQ3_MUSBA</name>
<reference evidence="8 9" key="1">
    <citation type="journal article" date="2019" name="Nat. Plants">
        <title>Genome sequencing of Musa balbisiana reveals subgenome evolution and function divergence in polyploid bananas.</title>
        <authorList>
            <person name="Yao X."/>
        </authorList>
    </citation>
    <scope>NUCLEOTIDE SEQUENCE [LARGE SCALE GENOMIC DNA]</scope>
    <source>
        <strain evidence="9">cv. DH-PKW</strain>
        <tissue evidence="8">Leaves</tissue>
    </source>
</reference>
<evidence type="ECO:0000313" key="8">
    <source>
        <dbReference type="EMBL" id="THU48248.1"/>
    </source>
</evidence>
<dbReference type="InterPro" id="IPR004864">
    <property type="entry name" value="LEA_2"/>
</dbReference>
<proteinExistence type="predicted"/>
<keyword evidence="4 6" id="KW-0472">Membrane</keyword>
<evidence type="ECO:0000256" key="2">
    <source>
        <dbReference type="ARBA" id="ARBA00022692"/>
    </source>
</evidence>
<evidence type="ECO:0000256" key="3">
    <source>
        <dbReference type="ARBA" id="ARBA00022989"/>
    </source>
</evidence>
<feature type="transmembrane region" description="Helical" evidence="6">
    <location>
        <begin position="55"/>
        <end position="85"/>
    </location>
</feature>
<evidence type="ECO:0000256" key="5">
    <source>
        <dbReference type="SAM" id="MobiDB-lite"/>
    </source>
</evidence>
<evidence type="ECO:0000256" key="1">
    <source>
        <dbReference type="ARBA" id="ARBA00004167"/>
    </source>
</evidence>
<dbReference type="AlphaFoldDB" id="A0A4S8IIQ3"/>
<dbReference type="EMBL" id="PYDT01000010">
    <property type="protein sequence ID" value="THU48248.1"/>
    <property type="molecule type" value="Genomic_DNA"/>
</dbReference>
<keyword evidence="3 6" id="KW-1133">Transmembrane helix</keyword>
<dbReference type="Proteomes" id="UP000317650">
    <property type="component" value="Chromosome 9"/>
</dbReference>
<comment type="caution">
    <text evidence="8">The sequence shown here is derived from an EMBL/GenBank/DDBJ whole genome shotgun (WGS) entry which is preliminary data.</text>
</comment>
<comment type="subcellular location">
    <subcellularLocation>
        <location evidence="1">Membrane</location>
        <topology evidence="1">Single-pass membrane protein</topology>
    </subcellularLocation>
</comment>
<evidence type="ECO:0000313" key="9">
    <source>
        <dbReference type="Proteomes" id="UP000317650"/>
    </source>
</evidence>
<keyword evidence="9" id="KW-1185">Reference proteome</keyword>
<evidence type="ECO:0000259" key="7">
    <source>
        <dbReference type="Pfam" id="PF03168"/>
    </source>
</evidence>
<feature type="region of interest" description="Disordered" evidence="5">
    <location>
        <begin position="1"/>
        <end position="25"/>
    </location>
</feature>